<feature type="domain" description="Acyl-CoA thioesterase-like N-terminal HotDog" evidence="1">
    <location>
        <begin position="24"/>
        <end position="105"/>
    </location>
</feature>
<evidence type="ECO:0000313" key="3">
    <source>
        <dbReference type="Proteomes" id="UP001595696"/>
    </source>
</evidence>
<comment type="caution">
    <text evidence="2">The sequence shown here is derived from an EMBL/GenBank/DDBJ whole genome shotgun (WGS) entry which is preliminary data.</text>
</comment>
<gene>
    <name evidence="2" type="ORF">ACFO0B_20060</name>
</gene>
<dbReference type="InterPro" id="IPR042171">
    <property type="entry name" value="Acyl-CoA_hotdog"/>
</dbReference>
<proteinExistence type="predicted"/>
<accession>A0ABV8DVX2</accession>
<evidence type="ECO:0000259" key="1">
    <source>
        <dbReference type="Pfam" id="PF13622"/>
    </source>
</evidence>
<dbReference type="Pfam" id="PF13622">
    <property type="entry name" value="4HBT_3"/>
    <property type="match status" value="1"/>
</dbReference>
<dbReference type="InterPro" id="IPR049449">
    <property type="entry name" value="TesB_ACOT8-like_N"/>
</dbReference>
<reference evidence="3" key="1">
    <citation type="journal article" date="2019" name="Int. J. Syst. Evol. Microbiol.">
        <title>The Global Catalogue of Microorganisms (GCM) 10K type strain sequencing project: providing services to taxonomists for standard genome sequencing and annotation.</title>
        <authorList>
            <consortium name="The Broad Institute Genomics Platform"/>
            <consortium name="The Broad Institute Genome Sequencing Center for Infectious Disease"/>
            <person name="Wu L."/>
            <person name="Ma J."/>
        </authorList>
    </citation>
    <scope>NUCLEOTIDE SEQUENCE [LARGE SCALE GENOMIC DNA]</scope>
    <source>
        <strain evidence="3">CGMCC 4.7330</strain>
    </source>
</reference>
<keyword evidence="3" id="KW-1185">Reference proteome</keyword>
<dbReference type="Gene3D" id="2.40.160.210">
    <property type="entry name" value="Acyl-CoA thioesterase, double hotdog domain"/>
    <property type="match status" value="1"/>
</dbReference>
<evidence type="ECO:0000313" key="2">
    <source>
        <dbReference type="EMBL" id="MFC3964287.1"/>
    </source>
</evidence>
<dbReference type="Proteomes" id="UP001595696">
    <property type="component" value="Unassembled WGS sequence"/>
</dbReference>
<dbReference type="RefSeq" id="WP_378614056.1">
    <property type="nucleotide sequence ID" value="NZ_JBHSAX010000017.1"/>
</dbReference>
<dbReference type="SUPFAM" id="SSF54637">
    <property type="entry name" value="Thioesterase/thiol ester dehydrase-isomerase"/>
    <property type="match status" value="1"/>
</dbReference>
<organism evidence="2 3">
    <name type="scientific">Nocardia jiangsuensis</name>
    <dbReference type="NCBI Taxonomy" id="1691563"/>
    <lineage>
        <taxon>Bacteria</taxon>
        <taxon>Bacillati</taxon>
        <taxon>Actinomycetota</taxon>
        <taxon>Actinomycetes</taxon>
        <taxon>Mycobacteriales</taxon>
        <taxon>Nocardiaceae</taxon>
        <taxon>Nocardia</taxon>
    </lineage>
</organism>
<dbReference type="EMBL" id="JBHSAX010000017">
    <property type="protein sequence ID" value="MFC3964287.1"/>
    <property type="molecule type" value="Genomic_DNA"/>
</dbReference>
<protein>
    <submittedName>
        <fullName evidence="2">Acyl-CoA thioesterase domain-containing protein</fullName>
    </submittedName>
</protein>
<sequence>MDLPWAFFERTAERVFTPLAMAASAWSPDMVNGPALCGLLAECLDREYGSPEFAPARLTVDLFRPTLRKPLEIATSAARTGRRIVVADAELRQDGHVVARASAVFLRRSEQPPGALWTRSEQPAPPPAALRAGRATHIWGSDAHPSGWSSELGEHQNDSRKRCWQEPVPVVLDETAGPFAAAAIIGESTSLMTNWGTEGVGFINGDLTLALARLPRGKSIGVEADNHIGVDGVSVGTATLFDVDGVFGSCIVTAVANPAAQVDFTRENEAMDDRRKAAAARRGA</sequence>
<dbReference type="InterPro" id="IPR029069">
    <property type="entry name" value="HotDog_dom_sf"/>
</dbReference>
<name>A0ABV8DVX2_9NOCA</name>